<sequence length="63" mass="6866">MKRTIMLALALGASLPVAAQAQSFFGGHEEHREGREGGFGGEHREGREGGFGGERHEDHHGRR</sequence>
<feature type="signal peptide" evidence="2">
    <location>
        <begin position="1"/>
        <end position="21"/>
    </location>
</feature>
<gene>
    <name evidence="3" type="ORF">Geu3261_0031_030</name>
</gene>
<evidence type="ECO:0000256" key="1">
    <source>
        <dbReference type="SAM" id="MobiDB-lite"/>
    </source>
</evidence>
<comment type="caution">
    <text evidence="3">The sequence shown here is derived from an EMBL/GenBank/DDBJ whole genome shotgun (WGS) entry which is preliminary data.</text>
</comment>
<feature type="chain" id="PRO_5002310518" evidence="2">
    <location>
        <begin position="22"/>
        <end position="63"/>
    </location>
</feature>
<reference evidence="3 4" key="1">
    <citation type="submission" date="2012-11" db="EMBL/GenBank/DDBJ databases">
        <title>Whole genome sequence of Gluconacetobacter europaeus NBRC3261.</title>
        <authorList>
            <person name="Azuma Y."/>
            <person name="Higashiura N."/>
            <person name="Hirakawa H."/>
            <person name="Matsushita K."/>
        </authorList>
    </citation>
    <scope>NUCLEOTIDE SEQUENCE [LARGE SCALE GENOMIC DNA]</scope>
    <source>
        <strain evidence="3 4">NBRC 3261</strain>
    </source>
</reference>
<accession>A0A0D6PXX9</accession>
<feature type="region of interest" description="Disordered" evidence="1">
    <location>
        <begin position="28"/>
        <end position="63"/>
    </location>
</feature>
<keyword evidence="2" id="KW-0732">Signal</keyword>
<name>A0A0D6PXX9_KOMEU</name>
<organism evidence="3 4">
    <name type="scientific">Komagataeibacter europaeus NBRC 3261</name>
    <dbReference type="NCBI Taxonomy" id="1234669"/>
    <lineage>
        <taxon>Bacteria</taxon>
        <taxon>Pseudomonadati</taxon>
        <taxon>Pseudomonadota</taxon>
        <taxon>Alphaproteobacteria</taxon>
        <taxon>Acetobacterales</taxon>
        <taxon>Acetobacteraceae</taxon>
        <taxon>Komagataeibacter</taxon>
    </lineage>
</organism>
<dbReference type="EMBL" id="BANI01000031">
    <property type="protein sequence ID" value="GAN95625.1"/>
    <property type="molecule type" value="Genomic_DNA"/>
</dbReference>
<proteinExistence type="predicted"/>
<evidence type="ECO:0000313" key="4">
    <source>
        <dbReference type="Proteomes" id="UP000032675"/>
    </source>
</evidence>
<evidence type="ECO:0000256" key="2">
    <source>
        <dbReference type="SAM" id="SignalP"/>
    </source>
</evidence>
<dbReference type="Proteomes" id="UP000032675">
    <property type="component" value="Unassembled WGS sequence"/>
</dbReference>
<evidence type="ECO:0000313" key="3">
    <source>
        <dbReference type="EMBL" id="GAN95625.1"/>
    </source>
</evidence>
<protein>
    <submittedName>
        <fullName evidence="3">Uncharacterized protein</fullName>
    </submittedName>
</protein>
<dbReference type="RefSeq" id="WP_048850181.1">
    <property type="nucleotide sequence ID" value="NZ_BANI01000031.1"/>
</dbReference>
<dbReference type="AlphaFoldDB" id="A0A0D6PXX9"/>